<proteinExistence type="predicted"/>
<dbReference type="Pfam" id="PF09678">
    <property type="entry name" value="Caa3_CtaG"/>
    <property type="match status" value="1"/>
</dbReference>
<keyword evidence="2" id="KW-1003">Cell membrane</keyword>
<comment type="caution">
    <text evidence="7">The sequence shown here is derived from an EMBL/GenBank/DDBJ whole genome shotgun (WGS) entry which is preliminary data.</text>
</comment>
<feature type="transmembrane region" description="Helical" evidence="6">
    <location>
        <begin position="127"/>
        <end position="147"/>
    </location>
</feature>
<reference evidence="7 8" key="1">
    <citation type="submission" date="2021-03" db="EMBL/GenBank/DDBJ databases">
        <title>Antimicrobial resistance genes in bacteria isolated from Japanese honey, and their potential for conferring macrolide and lincosamide resistance in the American foulbrood pathogen Paenibacillus larvae.</title>
        <authorList>
            <person name="Okamoto M."/>
            <person name="Kumagai M."/>
            <person name="Kanamori H."/>
            <person name="Takamatsu D."/>
        </authorList>
    </citation>
    <scope>NUCLEOTIDE SEQUENCE [LARGE SCALE GENOMIC DNA]</scope>
    <source>
        <strain evidence="7 8">J21TS3</strain>
    </source>
</reference>
<evidence type="ECO:0000256" key="2">
    <source>
        <dbReference type="ARBA" id="ARBA00022475"/>
    </source>
</evidence>
<dbReference type="EMBL" id="BORW01000002">
    <property type="protein sequence ID" value="GIO65805.1"/>
    <property type="molecule type" value="Genomic_DNA"/>
</dbReference>
<feature type="transmembrane region" description="Helical" evidence="6">
    <location>
        <begin position="192"/>
        <end position="213"/>
    </location>
</feature>
<keyword evidence="5 6" id="KW-0472">Membrane</keyword>
<dbReference type="Proteomes" id="UP000680638">
    <property type="component" value="Unassembled WGS sequence"/>
</dbReference>
<keyword evidence="4 6" id="KW-1133">Transmembrane helix</keyword>
<feature type="transmembrane region" description="Helical" evidence="6">
    <location>
        <begin position="159"/>
        <end position="180"/>
    </location>
</feature>
<name>A0ABQ4LRA7_9BACL</name>
<evidence type="ECO:0000256" key="5">
    <source>
        <dbReference type="ARBA" id="ARBA00023136"/>
    </source>
</evidence>
<sequence length="266" mass="28545">MNMNGSPLNHGAAGVWAACILAAGMAGLAILYILAFIRSHRRGRSWPPHRLILWLSGASAAIVGILASSPAQAHAGFVAHMVSHLLFGMLAPLLMALARPVTLLLRALDVTHARNLASLLKMPPLRFVTHPAVAGILNIGGLWLLYATDVFGKMHANPFCYLSVHGHLFIAGYVFSSAILGNEPNPHPSSHVFRALILILALAGHSILSKYVYAHPPAGVPASEAEAGAMLMYYGGDAVEALLIFFFCRTWYVAVRPRPRLPQVKG</sequence>
<keyword evidence="8" id="KW-1185">Reference proteome</keyword>
<evidence type="ECO:0000256" key="6">
    <source>
        <dbReference type="SAM" id="Phobius"/>
    </source>
</evidence>
<dbReference type="RefSeq" id="WP_246536563.1">
    <property type="nucleotide sequence ID" value="NZ_BORW01000002.1"/>
</dbReference>
<feature type="transmembrane region" description="Helical" evidence="6">
    <location>
        <begin position="233"/>
        <end position="255"/>
    </location>
</feature>
<gene>
    <name evidence="7" type="ORF">J21TS3_06260</name>
</gene>
<feature type="transmembrane region" description="Helical" evidence="6">
    <location>
        <begin position="77"/>
        <end position="98"/>
    </location>
</feature>
<evidence type="ECO:0000256" key="1">
    <source>
        <dbReference type="ARBA" id="ARBA00004651"/>
    </source>
</evidence>
<feature type="transmembrane region" description="Helical" evidence="6">
    <location>
        <begin position="15"/>
        <end position="39"/>
    </location>
</feature>
<accession>A0ABQ4LRA7</accession>
<protein>
    <submittedName>
        <fullName evidence="7">Membrane protein</fullName>
    </submittedName>
</protein>
<dbReference type="InterPro" id="IPR019108">
    <property type="entry name" value="Caa3_assmbl_CtaG-rel"/>
</dbReference>
<keyword evidence="3 6" id="KW-0812">Transmembrane</keyword>
<evidence type="ECO:0000313" key="8">
    <source>
        <dbReference type="Proteomes" id="UP000680638"/>
    </source>
</evidence>
<evidence type="ECO:0000256" key="3">
    <source>
        <dbReference type="ARBA" id="ARBA00022692"/>
    </source>
</evidence>
<evidence type="ECO:0000256" key="4">
    <source>
        <dbReference type="ARBA" id="ARBA00022989"/>
    </source>
</evidence>
<evidence type="ECO:0000313" key="7">
    <source>
        <dbReference type="EMBL" id="GIO65805.1"/>
    </source>
</evidence>
<feature type="transmembrane region" description="Helical" evidence="6">
    <location>
        <begin position="51"/>
        <end position="71"/>
    </location>
</feature>
<organism evidence="7 8">
    <name type="scientific">Paenibacillus cookii</name>
    <dbReference type="NCBI Taxonomy" id="157839"/>
    <lineage>
        <taxon>Bacteria</taxon>
        <taxon>Bacillati</taxon>
        <taxon>Bacillota</taxon>
        <taxon>Bacilli</taxon>
        <taxon>Bacillales</taxon>
        <taxon>Paenibacillaceae</taxon>
        <taxon>Paenibacillus</taxon>
    </lineage>
</organism>
<comment type="subcellular location">
    <subcellularLocation>
        <location evidence="1">Cell membrane</location>
        <topology evidence="1">Multi-pass membrane protein</topology>
    </subcellularLocation>
</comment>